<reference evidence="2" key="1">
    <citation type="journal article" date="2017" name="Plant J.">
        <title>The pomegranate (Punica granatum L.) genome and the genomics of punicalagin biosynthesis.</title>
        <authorList>
            <person name="Qin G."/>
            <person name="Xu C."/>
            <person name="Ming R."/>
            <person name="Tang H."/>
            <person name="Guyot R."/>
            <person name="Kramer E.M."/>
            <person name="Hu Y."/>
            <person name="Yi X."/>
            <person name="Qi Y."/>
            <person name="Xu X."/>
            <person name="Gao Z."/>
            <person name="Pan H."/>
            <person name="Jian J."/>
            <person name="Tian Y."/>
            <person name="Yue Z."/>
            <person name="Xu Y."/>
        </authorList>
    </citation>
    <scope>NUCLEOTIDE SEQUENCE [LARGE SCALE GENOMIC DNA]</scope>
    <source>
        <strain evidence="2">cv. Dabenzi</strain>
    </source>
</reference>
<organism evidence="1 2">
    <name type="scientific">Punica granatum</name>
    <name type="common">Pomegranate</name>
    <dbReference type="NCBI Taxonomy" id="22663"/>
    <lineage>
        <taxon>Eukaryota</taxon>
        <taxon>Viridiplantae</taxon>
        <taxon>Streptophyta</taxon>
        <taxon>Embryophyta</taxon>
        <taxon>Tracheophyta</taxon>
        <taxon>Spermatophyta</taxon>
        <taxon>Magnoliopsida</taxon>
        <taxon>eudicotyledons</taxon>
        <taxon>Gunneridae</taxon>
        <taxon>Pentapetalae</taxon>
        <taxon>rosids</taxon>
        <taxon>malvids</taxon>
        <taxon>Myrtales</taxon>
        <taxon>Lythraceae</taxon>
        <taxon>Punica</taxon>
    </lineage>
</organism>
<name>A0A218X2T3_PUNGR</name>
<comment type="caution">
    <text evidence="1">The sequence shown here is derived from an EMBL/GenBank/DDBJ whole genome shotgun (WGS) entry which is preliminary data.</text>
</comment>
<evidence type="ECO:0000313" key="2">
    <source>
        <dbReference type="Proteomes" id="UP000197138"/>
    </source>
</evidence>
<accession>A0A218X2T3</accession>
<dbReference type="EMBL" id="MTKT01002492">
    <property type="protein sequence ID" value="OWM79263.1"/>
    <property type="molecule type" value="Genomic_DNA"/>
</dbReference>
<evidence type="ECO:0000313" key="1">
    <source>
        <dbReference type="EMBL" id="OWM79263.1"/>
    </source>
</evidence>
<protein>
    <submittedName>
        <fullName evidence="1">Uncharacterized protein</fullName>
    </submittedName>
</protein>
<sequence>MGRTGLLGRTGLMDRTGLDWAGLAGLGRWAVGHGTRLGRDRLDWWKTSEGGARWFERFGRLLQAGEGTSGSLDAAANSPWSPES</sequence>
<dbReference type="Proteomes" id="UP000197138">
    <property type="component" value="Unassembled WGS sequence"/>
</dbReference>
<dbReference type="AlphaFoldDB" id="A0A218X2T3"/>
<proteinExistence type="predicted"/>
<gene>
    <name evidence="1" type="ORF">CDL15_Pgr003435</name>
</gene>